<proteinExistence type="predicted"/>
<protein>
    <submittedName>
        <fullName evidence="1">Uncharacterized protein</fullName>
    </submittedName>
</protein>
<dbReference type="Proteomes" id="UP000017650">
    <property type="component" value="Segment"/>
</dbReference>
<evidence type="ECO:0000313" key="2">
    <source>
        <dbReference type="Proteomes" id="UP000017650"/>
    </source>
</evidence>
<name>U5PZB8_9CAUD</name>
<sequence length="107" mass="12667">MKPRHSDNGMKEQEIIQHCIRLGTLKPLYQALRFNAIKFKPLSRTIATFFAMRSVGKTIFFEHDIYFYTKINGEDLDKMIFVNDDKNMKIKVENELRRINDSLRGII</sequence>
<accession>U5PZB8</accession>
<keyword evidence="2" id="KW-1185">Reference proteome</keyword>
<dbReference type="GeneID" id="18989567"/>
<dbReference type="RefSeq" id="YP_008771008.1">
    <property type="nucleotide sequence ID" value="NC_022768.1"/>
</dbReference>
<dbReference type="OrthoDB" id="17640at10239"/>
<dbReference type="EMBL" id="KF669654">
    <property type="protein sequence ID" value="AGY47903.1"/>
    <property type="molecule type" value="Genomic_DNA"/>
</dbReference>
<dbReference type="KEGG" id="vg:18989567"/>
<organism evidence="1 2">
    <name type="scientific">Salmonella phage Maynard</name>
    <dbReference type="NCBI Taxonomy" id="1406795"/>
    <lineage>
        <taxon>Viruses</taxon>
        <taxon>Duplodnaviria</taxon>
        <taxon>Heunggongvirae</taxon>
        <taxon>Uroviricota</taxon>
        <taxon>Caudoviricetes</taxon>
        <taxon>Pantevenvirales</taxon>
        <taxon>Ackermannviridae</taxon>
        <taxon>Cvivirinae</taxon>
        <taxon>Kuttervirus</taxon>
        <taxon>Kuttervirus maynard</taxon>
    </lineage>
</organism>
<evidence type="ECO:0000313" key="1">
    <source>
        <dbReference type="EMBL" id="AGY47903.1"/>
    </source>
</evidence>
<reference evidence="1 2" key="1">
    <citation type="journal article" date="2013" name="Genome Announc.">
        <title>Complete Genome of Salmonella enterica Serovar Typhimurium Myophage Maynard.</title>
        <authorList>
            <person name="Tatsch C.O."/>
            <person name="Wood T.L."/>
            <person name="Chamakura K.R."/>
            <person name="Kuty Everett G.F."/>
        </authorList>
    </citation>
    <scope>NUCLEOTIDE SEQUENCE [LARGE SCALE GENOMIC DNA]</scope>
</reference>
<gene>
    <name evidence="1" type="ORF">Maynard_181</name>
</gene>